<dbReference type="AlphaFoldDB" id="A0A1H3K6I5"/>
<dbReference type="OrthoDB" id="871451at2"/>
<dbReference type="PANTHER" id="PTHR46268">
    <property type="entry name" value="STRESS RESPONSE PROTEIN NHAX"/>
    <property type="match status" value="1"/>
</dbReference>
<dbReference type="Proteomes" id="UP000199249">
    <property type="component" value="Unassembled WGS sequence"/>
</dbReference>
<name>A0A1H3K6I5_9BACT</name>
<feature type="domain" description="UspA" evidence="2">
    <location>
        <begin position="146"/>
        <end position="270"/>
    </location>
</feature>
<protein>
    <submittedName>
        <fullName evidence="3">Nucleotide-binding universal stress protein, UspA family</fullName>
    </submittedName>
</protein>
<evidence type="ECO:0000256" key="1">
    <source>
        <dbReference type="ARBA" id="ARBA00008791"/>
    </source>
</evidence>
<dbReference type="InterPro" id="IPR006016">
    <property type="entry name" value="UspA"/>
</dbReference>
<proteinExistence type="inferred from homology"/>
<dbReference type="Gene3D" id="3.40.50.620">
    <property type="entry name" value="HUPs"/>
    <property type="match status" value="2"/>
</dbReference>
<reference evidence="4" key="1">
    <citation type="submission" date="2016-10" db="EMBL/GenBank/DDBJ databases">
        <authorList>
            <person name="Varghese N."/>
            <person name="Submissions S."/>
        </authorList>
    </citation>
    <scope>NUCLEOTIDE SEQUENCE [LARGE SCALE GENOMIC DNA]</scope>
    <source>
        <strain evidence="4">CGMCC 1.8975</strain>
    </source>
</reference>
<gene>
    <name evidence="3" type="ORF">SAMN04488069_10919</name>
</gene>
<evidence type="ECO:0000313" key="4">
    <source>
        <dbReference type="Proteomes" id="UP000199249"/>
    </source>
</evidence>
<evidence type="ECO:0000259" key="2">
    <source>
        <dbReference type="Pfam" id="PF00582"/>
    </source>
</evidence>
<feature type="domain" description="UspA" evidence="2">
    <location>
        <begin position="6"/>
        <end position="136"/>
    </location>
</feature>
<dbReference type="EMBL" id="FNOV01000009">
    <property type="protein sequence ID" value="SDY47781.1"/>
    <property type="molecule type" value="Genomic_DNA"/>
</dbReference>
<dbReference type="RefSeq" id="WP_092741102.1">
    <property type="nucleotide sequence ID" value="NZ_FNOV01000009.1"/>
</dbReference>
<dbReference type="PANTHER" id="PTHR46268:SF6">
    <property type="entry name" value="UNIVERSAL STRESS PROTEIN UP12"/>
    <property type="match status" value="1"/>
</dbReference>
<keyword evidence="4" id="KW-1185">Reference proteome</keyword>
<evidence type="ECO:0000313" key="3">
    <source>
        <dbReference type="EMBL" id="SDY47781.1"/>
    </source>
</evidence>
<sequence>MAAFLVVLSDFFAVSNRALSYAADLACLMPAELVLLHVAHDELLAPEQQEYQSLTRRTARSTAVALEQLAHQQPVATTVRVSEQQLPAAVQEAVREHHPLLLVLSQPGSGATPWKVVVDTATTLLLHAPHPLLVIPQVGWEQFPPRRLLLAVDGEPFELAGRSQVLRQLLAATAGTLSVVHVTDDGHALPNAQAVLATVRDQDVLDEVPDNCLRQVYHPNPTEGILREAAHQKADMLVLVARRHSFLGSLFHRSITADVVRESPIPVLLLPADD</sequence>
<dbReference type="Pfam" id="PF00582">
    <property type="entry name" value="Usp"/>
    <property type="match status" value="2"/>
</dbReference>
<dbReference type="SUPFAM" id="SSF52402">
    <property type="entry name" value="Adenine nucleotide alpha hydrolases-like"/>
    <property type="match status" value="2"/>
</dbReference>
<dbReference type="STRING" id="651662.SAMN04488069_10919"/>
<accession>A0A1H3K6I5</accession>
<organism evidence="3 4">
    <name type="scientific">Hymenobacter psychrophilus</name>
    <dbReference type="NCBI Taxonomy" id="651662"/>
    <lineage>
        <taxon>Bacteria</taxon>
        <taxon>Pseudomonadati</taxon>
        <taxon>Bacteroidota</taxon>
        <taxon>Cytophagia</taxon>
        <taxon>Cytophagales</taxon>
        <taxon>Hymenobacteraceae</taxon>
        <taxon>Hymenobacter</taxon>
    </lineage>
</organism>
<dbReference type="InterPro" id="IPR014729">
    <property type="entry name" value="Rossmann-like_a/b/a_fold"/>
</dbReference>
<comment type="similarity">
    <text evidence="1">Belongs to the universal stress protein A family.</text>
</comment>
<dbReference type="CDD" id="cd00293">
    <property type="entry name" value="USP-like"/>
    <property type="match status" value="1"/>
</dbReference>